<dbReference type="AlphaFoldDB" id="A7ENC6"/>
<evidence type="ECO:0000313" key="3">
    <source>
        <dbReference type="Proteomes" id="UP000001312"/>
    </source>
</evidence>
<proteinExistence type="predicted"/>
<evidence type="ECO:0000313" key="2">
    <source>
        <dbReference type="EMBL" id="EDO04342.1"/>
    </source>
</evidence>
<sequence>MATSTNPIMESLINHIVLPPRLPGRDDRNEKLENGLIDHFITASKAMRDITNDKLSENWDWVRRSLETAKVLNARGKLTKATLLSEFRSLQQNVYLILNIAEQNAALLIHCIEERVVFECMETSASAEDVLDAENALEWDFPGYAVDVPLSTFRQPDFLEELAVFLEQASTESIKRFAARTFKAGSLIIEARDSASCALISQMLMTLLEGNGRRIYPSILKKRVRDDVVWFNAEKPWRRNPLYLVLRVALQRQLYSMSDFGRTQYKFMRCLAMAQVLELSIHGVNLELLAFLKAKLCRRLAKLENDGDKESSALGAIHEQTFITLRPIFQKAIRRASEHIELEWVTFKQSNQRPVMPLPRRAADRDLDLTLPNSGVYLQRIMAEALRVPPRTHSRLSVDVSAAASRKIGNFGNRYIELSDMESSIELKNRPPSASITENESRCREVSKQINAYLNASKGAYSANSEERSIMLLSIMELWMSLDKCACVVYPLLREFHPLFTSEMLDVLQLSLFKDMCRLQKVQEYLQGRCRTAVHEHPLPSDPTRVKALLKDYPGLSRYMRNGVHGISLGSTTKRFHKTHYRMVMFPVDIDDLATPNVANLASKLLHTARSITASWVKVLREEIRQAIDSDTASRCQTYCLWAALLCRRTFFHQNDALLDPEALRCFIECSITLQDNLSNDPALAPAGLKNAIIRDLKAVYHMRHLLRESLLASPQSLLLAVGIVWPLPEGSEPRVSSTLIFDCPEKWWVYAKIVSSALMKEQTLSFHLFYGYLLIDGQPLGMLPADYRASTILKDLFGDVNLLTFPSSLPGSKFQLTNDQFGHTIHLGSRDGNVVVRACLGNTILEFIPSRVFHTGSNYDLPIPLLFDCVHR</sequence>
<protein>
    <recommendedName>
        <fullName evidence="1">DUF6606 domain-containing protein</fullName>
    </recommendedName>
</protein>
<dbReference type="Pfam" id="PF20255">
    <property type="entry name" value="DUF6606"/>
    <property type="match status" value="1"/>
</dbReference>
<evidence type="ECO:0000259" key="1">
    <source>
        <dbReference type="Pfam" id="PF20255"/>
    </source>
</evidence>
<dbReference type="GeneID" id="5488497"/>
<dbReference type="KEGG" id="ssl:SS1G_06825"/>
<name>A7ENC6_SCLS1</name>
<accession>A7ENC6</accession>
<dbReference type="Proteomes" id="UP000001312">
    <property type="component" value="Unassembled WGS sequence"/>
</dbReference>
<dbReference type="InParanoid" id="A7ENC6"/>
<dbReference type="RefSeq" id="XP_001592584.1">
    <property type="nucleotide sequence ID" value="XM_001592534.1"/>
</dbReference>
<feature type="domain" description="DUF6606" evidence="1">
    <location>
        <begin position="12"/>
        <end position="278"/>
    </location>
</feature>
<dbReference type="STRING" id="665079.A7ENC6"/>
<keyword evidence="3" id="KW-1185">Reference proteome</keyword>
<dbReference type="EMBL" id="CH476628">
    <property type="protein sequence ID" value="EDO04342.1"/>
    <property type="molecule type" value="Genomic_DNA"/>
</dbReference>
<gene>
    <name evidence="2" type="ORF">SS1G_06825</name>
</gene>
<dbReference type="InterPro" id="IPR046541">
    <property type="entry name" value="DUF6606"/>
</dbReference>
<reference evidence="3" key="1">
    <citation type="journal article" date="2011" name="PLoS Genet.">
        <title>Genomic analysis of the necrotrophic fungal pathogens Sclerotinia sclerotiorum and Botrytis cinerea.</title>
        <authorList>
            <person name="Amselem J."/>
            <person name="Cuomo C.A."/>
            <person name="van Kan J.A."/>
            <person name="Viaud M."/>
            <person name="Benito E.P."/>
            <person name="Couloux A."/>
            <person name="Coutinho P.M."/>
            <person name="de Vries R.P."/>
            <person name="Dyer P.S."/>
            <person name="Fillinger S."/>
            <person name="Fournier E."/>
            <person name="Gout L."/>
            <person name="Hahn M."/>
            <person name="Kohn L."/>
            <person name="Lapalu N."/>
            <person name="Plummer K.M."/>
            <person name="Pradier J.M."/>
            <person name="Quevillon E."/>
            <person name="Sharon A."/>
            <person name="Simon A."/>
            <person name="ten Have A."/>
            <person name="Tudzynski B."/>
            <person name="Tudzynski P."/>
            <person name="Wincker P."/>
            <person name="Andrew M."/>
            <person name="Anthouard V."/>
            <person name="Beever R.E."/>
            <person name="Beffa R."/>
            <person name="Benoit I."/>
            <person name="Bouzid O."/>
            <person name="Brault B."/>
            <person name="Chen Z."/>
            <person name="Choquer M."/>
            <person name="Collemare J."/>
            <person name="Cotton P."/>
            <person name="Danchin E.G."/>
            <person name="Da Silva C."/>
            <person name="Gautier A."/>
            <person name="Giraud C."/>
            <person name="Giraud T."/>
            <person name="Gonzalez C."/>
            <person name="Grossetete S."/>
            <person name="Guldener U."/>
            <person name="Henrissat B."/>
            <person name="Howlett B.J."/>
            <person name="Kodira C."/>
            <person name="Kretschmer M."/>
            <person name="Lappartient A."/>
            <person name="Leroch M."/>
            <person name="Levis C."/>
            <person name="Mauceli E."/>
            <person name="Neuveglise C."/>
            <person name="Oeser B."/>
            <person name="Pearson M."/>
            <person name="Poulain J."/>
            <person name="Poussereau N."/>
            <person name="Quesneville H."/>
            <person name="Rascle C."/>
            <person name="Schumacher J."/>
            <person name="Segurens B."/>
            <person name="Sexton A."/>
            <person name="Silva E."/>
            <person name="Sirven C."/>
            <person name="Soanes D.M."/>
            <person name="Talbot N.J."/>
            <person name="Templeton M."/>
            <person name="Yandava C."/>
            <person name="Yarden O."/>
            <person name="Zeng Q."/>
            <person name="Rollins J.A."/>
            <person name="Lebrun M.H."/>
            <person name="Dickman M."/>
        </authorList>
    </citation>
    <scope>NUCLEOTIDE SEQUENCE [LARGE SCALE GENOMIC DNA]</scope>
    <source>
        <strain evidence="3">ATCC 18683 / 1980 / Ss-1</strain>
    </source>
</reference>
<organism evidence="2 3">
    <name type="scientific">Sclerotinia sclerotiorum (strain ATCC 18683 / 1980 / Ss-1)</name>
    <name type="common">White mold</name>
    <name type="synonym">Whetzelinia sclerotiorum</name>
    <dbReference type="NCBI Taxonomy" id="665079"/>
    <lineage>
        <taxon>Eukaryota</taxon>
        <taxon>Fungi</taxon>
        <taxon>Dikarya</taxon>
        <taxon>Ascomycota</taxon>
        <taxon>Pezizomycotina</taxon>
        <taxon>Leotiomycetes</taxon>
        <taxon>Helotiales</taxon>
        <taxon>Sclerotiniaceae</taxon>
        <taxon>Sclerotinia</taxon>
    </lineage>
</organism>